<feature type="non-terminal residue" evidence="1">
    <location>
        <position position="1"/>
    </location>
</feature>
<dbReference type="AlphaFoldDB" id="A0A371EJS7"/>
<name>A0A371EJS7_MUCPR</name>
<sequence>MWRSKLGDLSPSRESRSRRAALARLTPSRPNLGVQPSSIELSCHITPGEACSARRIFMRSLAKAYEPAHVYIDSTGHAVIMWNSELSRIEKPKVVKGDRLACYRTLVNLILSILAIGDRVEFVSPKTELDQSLPRASRSDNSSPVTNTFDYEGLTMMDRSMIDTPSGGALMDKTPTVARHLIFNMTSNT</sequence>
<organism evidence="1 2">
    <name type="scientific">Mucuna pruriens</name>
    <name type="common">Velvet bean</name>
    <name type="synonym">Dolichos pruriens</name>
    <dbReference type="NCBI Taxonomy" id="157652"/>
    <lineage>
        <taxon>Eukaryota</taxon>
        <taxon>Viridiplantae</taxon>
        <taxon>Streptophyta</taxon>
        <taxon>Embryophyta</taxon>
        <taxon>Tracheophyta</taxon>
        <taxon>Spermatophyta</taxon>
        <taxon>Magnoliopsida</taxon>
        <taxon>eudicotyledons</taxon>
        <taxon>Gunneridae</taxon>
        <taxon>Pentapetalae</taxon>
        <taxon>rosids</taxon>
        <taxon>fabids</taxon>
        <taxon>Fabales</taxon>
        <taxon>Fabaceae</taxon>
        <taxon>Papilionoideae</taxon>
        <taxon>50 kb inversion clade</taxon>
        <taxon>NPAAA clade</taxon>
        <taxon>indigoferoid/millettioid clade</taxon>
        <taxon>Phaseoleae</taxon>
        <taxon>Mucuna</taxon>
    </lineage>
</organism>
<evidence type="ECO:0000313" key="1">
    <source>
        <dbReference type="EMBL" id="RDX66315.1"/>
    </source>
</evidence>
<evidence type="ECO:0000313" key="2">
    <source>
        <dbReference type="Proteomes" id="UP000257109"/>
    </source>
</evidence>
<keyword evidence="2" id="KW-1185">Reference proteome</keyword>
<reference evidence="1" key="1">
    <citation type="submission" date="2018-05" db="EMBL/GenBank/DDBJ databases">
        <title>Draft genome of Mucuna pruriens seed.</title>
        <authorList>
            <person name="Nnadi N.E."/>
            <person name="Vos R."/>
            <person name="Hasami M.H."/>
            <person name="Devisetty U.K."/>
            <person name="Aguiy J.C."/>
        </authorList>
    </citation>
    <scope>NUCLEOTIDE SEQUENCE [LARGE SCALE GENOMIC DNA]</scope>
    <source>
        <strain evidence="1">JCA_2017</strain>
    </source>
</reference>
<comment type="caution">
    <text evidence="1">The sequence shown here is derived from an EMBL/GenBank/DDBJ whole genome shotgun (WGS) entry which is preliminary data.</text>
</comment>
<dbReference type="EMBL" id="QJKJ01013492">
    <property type="protein sequence ID" value="RDX66315.1"/>
    <property type="molecule type" value="Genomic_DNA"/>
</dbReference>
<dbReference type="Proteomes" id="UP000257109">
    <property type="component" value="Unassembled WGS sequence"/>
</dbReference>
<accession>A0A371EJS7</accession>
<protein>
    <submittedName>
        <fullName evidence="1">Uncharacterized protein</fullName>
    </submittedName>
</protein>
<proteinExistence type="predicted"/>
<gene>
    <name evidence="1" type="ORF">CR513_54929</name>
</gene>